<dbReference type="Proteomes" id="UP000009398">
    <property type="component" value="Segment"/>
</dbReference>
<evidence type="ECO:0000256" key="3">
    <source>
        <dbReference type="ARBA" id="ARBA00012980"/>
    </source>
</evidence>
<gene>
    <name evidence="11" type="ORF">MAR10_074</name>
</gene>
<dbReference type="GO" id="GO:0006233">
    <property type="term" value="P:dTDP biosynthetic process"/>
    <property type="evidence" value="ECO:0007669"/>
    <property type="project" value="InterPro"/>
</dbReference>
<comment type="pathway">
    <text evidence="1">Pyrimidine metabolism; dTTP biosynthesis.</text>
</comment>
<protein>
    <recommendedName>
        <fullName evidence="3">dTMP kinase</fullName>
        <ecNumber evidence="3">2.7.4.9</ecNumber>
    </recommendedName>
</protein>
<evidence type="ECO:0000313" key="11">
    <source>
        <dbReference type="EMBL" id="AFV81308.1"/>
    </source>
</evidence>
<evidence type="ECO:0000259" key="10">
    <source>
        <dbReference type="Pfam" id="PF02223"/>
    </source>
</evidence>
<evidence type="ECO:0000256" key="7">
    <source>
        <dbReference type="ARBA" id="ARBA00022777"/>
    </source>
</evidence>
<dbReference type="SUPFAM" id="SSF52540">
    <property type="entry name" value="P-loop containing nucleoside triphosphate hydrolases"/>
    <property type="match status" value="1"/>
</dbReference>
<dbReference type="InterPro" id="IPR039430">
    <property type="entry name" value="Thymidylate_kin-like_dom"/>
</dbReference>
<evidence type="ECO:0000256" key="6">
    <source>
        <dbReference type="ARBA" id="ARBA00022741"/>
    </source>
</evidence>
<dbReference type="InterPro" id="IPR018094">
    <property type="entry name" value="Thymidylate_kinase"/>
</dbReference>
<dbReference type="GO" id="GO:0004798">
    <property type="term" value="F:dTMP kinase activity"/>
    <property type="evidence" value="ECO:0007669"/>
    <property type="project" value="UniProtKB-EC"/>
</dbReference>
<keyword evidence="5" id="KW-0545">Nucleotide biosynthesis</keyword>
<evidence type="ECO:0000256" key="8">
    <source>
        <dbReference type="ARBA" id="ARBA00022840"/>
    </source>
</evidence>
<dbReference type="GO" id="GO:0005524">
    <property type="term" value="F:ATP binding"/>
    <property type="evidence" value="ECO:0007669"/>
    <property type="project" value="UniProtKB-KW"/>
</dbReference>
<dbReference type="PANTHER" id="PTHR10344">
    <property type="entry name" value="THYMIDYLATE KINASE"/>
    <property type="match status" value="1"/>
</dbReference>
<proteinExistence type="inferred from homology"/>
<sequence>MTRGVIVAIEGFDGSGKSTLTKQLVEELSNYNVRVVQTRQPGGTPFAEEIRSLLMTGQRDRSQRVEAHLFLAARHDLYDKLIQPEVEAGSIVVCDRHYISSLANQPECAEMFLQDRVFDPDVWIMARCPFPVCITRSEARGDTDAFSDDDLVEKRAQYDRYQHGLRSAKQFSATDSIFTIDTDLGLTSSREQVKKVASYIVNLNKQRPYNS</sequence>
<name>K7R9G5_9CAUD</name>
<evidence type="ECO:0000256" key="1">
    <source>
        <dbReference type="ARBA" id="ARBA00004992"/>
    </source>
</evidence>
<dbReference type="GO" id="GO:0006235">
    <property type="term" value="P:dTTP biosynthetic process"/>
    <property type="evidence" value="ECO:0007669"/>
    <property type="project" value="UniProtKB-UniPathway"/>
</dbReference>
<dbReference type="InterPro" id="IPR027417">
    <property type="entry name" value="P-loop_NTPase"/>
</dbReference>
<comment type="catalytic activity">
    <reaction evidence="9">
        <text>dTMP + ATP = dTDP + ADP</text>
        <dbReference type="Rhea" id="RHEA:13517"/>
        <dbReference type="ChEBI" id="CHEBI:30616"/>
        <dbReference type="ChEBI" id="CHEBI:58369"/>
        <dbReference type="ChEBI" id="CHEBI:63528"/>
        <dbReference type="ChEBI" id="CHEBI:456216"/>
        <dbReference type="EC" id="2.7.4.9"/>
    </reaction>
</comment>
<keyword evidence="12" id="KW-1185">Reference proteome</keyword>
<dbReference type="EC" id="2.7.4.9" evidence="3"/>
<evidence type="ECO:0000313" key="12">
    <source>
        <dbReference type="Proteomes" id="UP000009398"/>
    </source>
</evidence>
<keyword evidence="4" id="KW-0808">Transferase</keyword>
<evidence type="ECO:0000256" key="5">
    <source>
        <dbReference type="ARBA" id="ARBA00022727"/>
    </source>
</evidence>
<dbReference type="Pfam" id="PF02223">
    <property type="entry name" value="Thymidylate_kin"/>
    <property type="match status" value="1"/>
</dbReference>
<dbReference type="NCBIfam" id="TIGR00041">
    <property type="entry name" value="DTMP_kinase"/>
    <property type="match status" value="1"/>
</dbReference>
<accession>K7R9G5</accession>
<dbReference type="PANTHER" id="PTHR10344:SF4">
    <property type="entry name" value="UMP-CMP KINASE 2, MITOCHONDRIAL"/>
    <property type="match status" value="1"/>
</dbReference>
<dbReference type="GeneID" id="14181807"/>
<dbReference type="EMBL" id="JX556418">
    <property type="protein sequence ID" value="AFV81308.1"/>
    <property type="molecule type" value="Genomic_DNA"/>
</dbReference>
<reference evidence="11 12" key="1">
    <citation type="journal article" date="2012" name="J. Virol.">
        <title>Genome Sequence of Temperate Vibrio parahaemolyticus Bacteriophage vB_VpaS_MAR10.</title>
        <authorList>
            <person name="Alanis Villa A."/>
            <person name="Kropinski A.M."/>
            <person name="Abbasifar R."/>
            <person name="Abbasifar A."/>
            <person name="Griffiths M.W."/>
        </authorList>
    </citation>
    <scope>NUCLEOTIDE SEQUENCE [LARGE SCALE GENOMIC DNA]</scope>
</reference>
<dbReference type="RefSeq" id="YP_007111922.1">
    <property type="nucleotide sequence ID" value="NC_019713.1"/>
</dbReference>
<dbReference type="CDD" id="cd01672">
    <property type="entry name" value="TMPK"/>
    <property type="match status" value="1"/>
</dbReference>
<dbReference type="KEGG" id="vg:14181807"/>
<dbReference type="OrthoDB" id="28851at10239"/>
<keyword evidence="7 11" id="KW-0418">Kinase</keyword>
<comment type="similarity">
    <text evidence="2">Belongs to the thymidylate kinase family.</text>
</comment>
<dbReference type="GO" id="GO:0006227">
    <property type="term" value="P:dUDP biosynthetic process"/>
    <property type="evidence" value="ECO:0007669"/>
    <property type="project" value="TreeGrafter"/>
</dbReference>
<evidence type="ECO:0000256" key="4">
    <source>
        <dbReference type="ARBA" id="ARBA00022679"/>
    </source>
</evidence>
<organism evidence="11 12">
    <name type="scientific">Vibrio phage vB_VpaS_MAR10</name>
    <dbReference type="NCBI Taxonomy" id="1229755"/>
    <lineage>
        <taxon>Viruses</taxon>
        <taxon>Duplodnaviria</taxon>
        <taxon>Heunggongvirae</taxon>
        <taxon>Uroviricota</taxon>
        <taxon>Caudoviricetes</taxon>
        <taxon>Mardecavirus</taxon>
        <taxon>Mardecavirus MAR10</taxon>
    </lineage>
</organism>
<dbReference type="UniPathway" id="UPA00575"/>
<keyword evidence="6" id="KW-0547">Nucleotide-binding</keyword>
<evidence type="ECO:0000256" key="9">
    <source>
        <dbReference type="ARBA" id="ARBA00048743"/>
    </source>
</evidence>
<evidence type="ECO:0000256" key="2">
    <source>
        <dbReference type="ARBA" id="ARBA00009776"/>
    </source>
</evidence>
<dbReference type="Gene3D" id="3.40.50.300">
    <property type="entry name" value="P-loop containing nucleotide triphosphate hydrolases"/>
    <property type="match status" value="1"/>
</dbReference>
<keyword evidence="8" id="KW-0067">ATP-binding</keyword>
<feature type="domain" description="Thymidylate kinase-like" evidence="10">
    <location>
        <begin position="9"/>
        <end position="163"/>
    </location>
</feature>
<dbReference type="HAMAP" id="MF_00165">
    <property type="entry name" value="Thymidylate_kinase"/>
    <property type="match status" value="1"/>
</dbReference>